<dbReference type="AlphaFoldDB" id="A0A915LB88"/>
<sequence length="92" mass="10388">MKHGEISIYGQQRLADNTTDGAHHDQKTGNKTPPTLGIHAFQGYIRLKDEHIQRIEKIYAGQTVQEPTVIEFAGQLPVNETEYQKRGVEDEA</sequence>
<organism evidence="2 3">
    <name type="scientific">Romanomermis culicivorax</name>
    <name type="common">Nematode worm</name>
    <dbReference type="NCBI Taxonomy" id="13658"/>
    <lineage>
        <taxon>Eukaryota</taxon>
        <taxon>Metazoa</taxon>
        <taxon>Ecdysozoa</taxon>
        <taxon>Nematoda</taxon>
        <taxon>Enoplea</taxon>
        <taxon>Dorylaimia</taxon>
        <taxon>Mermithida</taxon>
        <taxon>Mermithoidea</taxon>
        <taxon>Mermithidae</taxon>
        <taxon>Romanomermis</taxon>
    </lineage>
</organism>
<keyword evidence="2" id="KW-1185">Reference proteome</keyword>
<evidence type="ECO:0000313" key="3">
    <source>
        <dbReference type="WBParaSite" id="nRc.2.0.1.t48359-RA"/>
    </source>
</evidence>
<protein>
    <submittedName>
        <fullName evidence="3">Uncharacterized protein</fullName>
    </submittedName>
</protein>
<dbReference type="WBParaSite" id="nRc.2.0.1.t48359-RA">
    <property type="protein sequence ID" value="nRc.2.0.1.t48359-RA"/>
    <property type="gene ID" value="nRc.2.0.1.g48359"/>
</dbReference>
<reference evidence="3" key="1">
    <citation type="submission" date="2022-11" db="UniProtKB">
        <authorList>
            <consortium name="WormBaseParasite"/>
        </authorList>
    </citation>
    <scope>IDENTIFICATION</scope>
</reference>
<feature type="region of interest" description="Disordered" evidence="1">
    <location>
        <begin position="1"/>
        <end position="35"/>
    </location>
</feature>
<accession>A0A915LB88</accession>
<proteinExistence type="predicted"/>
<evidence type="ECO:0000313" key="2">
    <source>
        <dbReference type="Proteomes" id="UP000887565"/>
    </source>
</evidence>
<dbReference type="Proteomes" id="UP000887565">
    <property type="component" value="Unplaced"/>
</dbReference>
<name>A0A915LB88_ROMCU</name>
<evidence type="ECO:0000256" key="1">
    <source>
        <dbReference type="SAM" id="MobiDB-lite"/>
    </source>
</evidence>